<comment type="caution">
    <text evidence="2">The sequence shown here is derived from an EMBL/GenBank/DDBJ whole genome shotgun (WGS) entry which is preliminary data.</text>
</comment>
<organism evidence="2 3">
    <name type="scientific">Colletotrichum tofieldiae</name>
    <dbReference type="NCBI Taxonomy" id="708197"/>
    <lineage>
        <taxon>Eukaryota</taxon>
        <taxon>Fungi</taxon>
        <taxon>Dikarya</taxon>
        <taxon>Ascomycota</taxon>
        <taxon>Pezizomycotina</taxon>
        <taxon>Sordariomycetes</taxon>
        <taxon>Hypocreomycetidae</taxon>
        <taxon>Glomerellales</taxon>
        <taxon>Glomerellaceae</taxon>
        <taxon>Colletotrichum</taxon>
        <taxon>Colletotrichum spaethianum species complex</taxon>
    </lineage>
</organism>
<sequence length="945" mass="105217">MSYSSPESISSGDEPADTDYEGWKGTLRQCLKDIKSVGDIASFTRHTAFTNPGLKIKGHAAFPLPLTPDHAELVKGACRQAPFGKGDDTLVDTSVRNTWELEHNQFELLNPEWSAFLMKVGAESAGGLGLMNISLKPHKLLLYEKGSFFKRHKDTEKEPGMVGTMVVCLPSEHLGGDVHISFGSDTRSYSTAPTSRFDLTALAWYSDVSHEVKELEAGYRLALTYNIIQNGSKKQSAGFFGQQAKQIRNILLEWQTMFPDKATLIHRLDHKYSESSLSLRNMKGRDRAVCRALHEVASECGVYLLFAHLTRSEQGSEPAGYGYGYGDDGDDEDTYNDLKTLYSFDGKPIGSGDMPDDEEILELNKLSEGDPDSEDEGEFTGNEAAENTLRYHNTVAVLVKKKSVHRYMSQVTQYSSSGTLYTENMVQMVIDDMARFMEDQTANELARPPVLEVIRKALGSRGSSKVLTPVAVYWALDFEDSTLYRSAMTAAAKSGIRDIHNSAIKTACNFIEERFGDKPGSIEWDKWVGNAAETKTVADVQNIIHSFTPAFKKDVVRDSFIKWGESKLSDKFETQASFGIGEHLFFVKTIGEKHGNKKWLMSSLIPALASRGTRELIYSVLRSVFVKKDQAEFAIAKELFEYVLHHSFTKLLLEGVDMHSKPAVGGPPTHILPPCSGPLKDFVALVDQCLTLGLGEKARELLEACSNQIVWTKAEWHPRKVGGDVVSQLLQPIIKVLKDHGIPATQGVKGLFEVILRNGLHANVPRNPPKRRGWTHKPRPCSKNHSGLGHKCRDCEAMNAFLVAPDQQVWRYQAGKPTRDHLEDQLRAYSSGNGYAFGSRAQYFNISTEKTPRTHTMVVKKTGREFLDAVESWQQSVWALDSQLVPLRDEMVAEILGDEAYRELILLENLRVHLPTSGGSIPTGMKRAVDETAAVEPHVVKRVQL</sequence>
<evidence type="ECO:0000313" key="2">
    <source>
        <dbReference type="EMBL" id="KZL75818.1"/>
    </source>
</evidence>
<protein>
    <submittedName>
        <fullName evidence="2">2OG-Fe(II) oxygenase</fullName>
    </submittedName>
</protein>
<name>A0A166WMT5_9PEZI</name>
<reference evidence="2 3" key="1">
    <citation type="submission" date="2015-06" db="EMBL/GenBank/DDBJ databases">
        <title>Survival trade-offs in plant roots during colonization by closely related pathogenic and mutualistic fungi.</title>
        <authorList>
            <person name="Hacquard S."/>
            <person name="Kracher B."/>
            <person name="Hiruma K."/>
            <person name="Weinman A."/>
            <person name="Muench P."/>
            <person name="Garrido Oter R."/>
            <person name="Ver Loren van Themaat E."/>
            <person name="Dallerey J.-F."/>
            <person name="Damm U."/>
            <person name="Henrissat B."/>
            <person name="Lespinet O."/>
            <person name="Thon M."/>
            <person name="Kemen E."/>
            <person name="McHardy A.C."/>
            <person name="Schulze-Lefert P."/>
            <person name="O'Connell R.J."/>
        </authorList>
    </citation>
    <scope>NUCLEOTIDE SEQUENCE [LARGE SCALE GENOMIC DNA]</scope>
    <source>
        <strain evidence="2 3">0861</strain>
    </source>
</reference>
<dbReference type="PANTHER" id="PTHR33099:SF7">
    <property type="entry name" value="MYND-TYPE DOMAIN-CONTAINING PROTEIN"/>
    <property type="match status" value="1"/>
</dbReference>
<feature type="region of interest" description="Disordered" evidence="1">
    <location>
        <begin position="766"/>
        <end position="788"/>
    </location>
</feature>
<feature type="compositionally biased region" description="Polar residues" evidence="1">
    <location>
        <begin position="1"/>
        <end position="11"/>
    </location>
</feature>
<dbReference type="PANTHER" id="PTHR33099">
    <property type="entry name" value="FE2OG DIOXYGENASE DOMAIN-CONTAINING PROTEIN"/>
    <property type="match status" value="1"/>
</dbReference>
<evidence type="ECO:0000313" key="3">
    <source>
        <dbReference type="Proteomes" id="UP000076552"/>
    </source>
</evidence>
<dbReference type="Proteomes" id="UP000076552">
    <property type="component" value="Unassembled WGS sequence"/>
</dbReference>
<feature type="compositionally biased region" description="Basic residues" evidence="1">
    <location>
        <begin position="768"/>
        <end position="782"/>
    </location>
</feature>
<dbReference type="EMBL" id="LFIV01000020">
    <property type="protein sequence ID" value="KZL75818.1"/>
    <property type="molecule type" value="Genomic_DNA"/>
</dbReference>
<keyword evidence="3" id="KW-1185">Reference proteome</keyword>
<feature type="region of interest" description="Disordered" evidence="1">
    <location>
        <begin position="1"/>
        <end position="20"/>
    </location>
</feature>
<proteinExistence type="predicted"/>
<dbReference type="OrthoDB" id="27483at2759"/>
<dbReference type="AlphaFoldDB" id="A0A166WMT5"/>
<accession>A0A166WMT5</accession>
<evidence type="ECO:0000256" key="1">
    <source>
        <dbReference type="SAM" id="MobiDB-lite"/>
    </source>
</evidence>
<dbReference type="Gene3D" id="2.60.120.620">
    <property type="entry name" value="q2cbj1_9rhob like domain"/>
    <property type="match status" value="1"/>
</dbReference>
<gene>
    <name evidence="2" type="ORF">CT0861_10769</name>
</gene>